<dbReference type="GO" id="GO:0005506">
    <property type="term" value="F:iron ion binding"/>
    <property type="evidence" value="ECO:0007669"/>
    <property type="project" value="InterPro"/>
</dbReference>
<evidence type="ECO:0000256" key="7">
    <source>
        <dbReference type="SAM" id="Phobius"/>
    </source>
</evidence>
<dbReference type="PROSITE" id="PS00086">
    <property type="entry name" value="CYTOCHROME_P450"/>
    <property type="match status" value="1"/>
</dbReference>
<dbReference type="Pfam" id="PF00067">
    <property type="entry name" value="p450"/>
    <property type="match status" value="1"/>
</dbReference>
<name>A0A1Z5RJ09_SORBI</name>
<dbReference type="InterPro" id="IPR050529">
    <property type="entry name" value="CYP450_sterol_14alpha_dmase"/>
</dbReference>
<dbReference type="GO" id="GO:0016491">
    <property type="term" value="F:oxidoreductase activity"/>
    <property type="evidence" value="ECO:0000318"/>
    <property type="project" value="GO_Central"/>
</dbReference>
<dbReference type="GO" id="GO:0004497">
    <property type="term" value="F:monooxygenase activity"/>
    <property type="evidence" value="ECO:0007669"/>
    <property type="project" value="UniProtKB-KW"/>
</dbReference>
<dbReference type="GO" id="GO:0020037">
    <property type="term" value="F:heme binding"/>
    <property type="evidence" value="ECO:0007669"/>
    <property type="project" value="InterPro"/>
</dbReference>
<feature type="binding site" description="axial binding residue" evidence="5">
    <location>
        <position position="459"/>
    </location>
    <ligand>
        <name>heme</name>
        <dbReference type="ChEBI" id="CHEBI:30413"/>
    </ligand>
    <ligandPart>
        <name>Fe</name>
        <dbReference type="ChEBI" id="CHEBI:18248"/>
    </ligandPart>
</feature>
<dbReference type="PRINTS" id="PR00385">
    <property type="entry name" value="P450"/>
</dbReference>
<protein>
    <recommendedName>
        <fullName evidence="10">Obtusifoliol 14-alpha demethylase</fullName>
    </recommendedName>
</protein>
<dbReference type="PANTHER" id="PTHR24304">
    <property type="entry name" value="CYTOCHROME P450 FAMILY 7"/>
    <property type="match status" value="1"/>
</dbReference>
<comment type="similarity">
    <text evidence="1 6">Belongs to the cytochrome P450 family.</text>
</comment>
<evidence type="ECO:0000313" key="8">
    <source>
        <dbReference type="EMBL" id="OQU83742.1"/>
    </source>
</evidence>
<dbReference type="GO" id="GO:0016126">
    <property type="term" value="P:sterol biosynthetic process"/>
    <property type="evidence" value="ECO:0000318"/>
    <property type="project" value="GO_Central"/>
</dbReference>
<evidence type="ECO:0000256" key="3">
    <source>
        <dbReference type="ARBA" id="ARBA00022723"/>
    </source>
</evidence>
<keyword evidence="6" id="KW-0560">Oxidoreductase</keyword>
<keyword evidence="7" id="KW-0812">Transmembrane</keyword>
<dbReference type="InParanoid" id="A0A1Z5RJ09"/>
<evidence type="ECO:0000256" key="4">
    <source>
        <dbReference type="ARBA" id="ARBA00023004"/>
    </source>
</evidence>
<keyword evidence="4 5" id="KW-0408">Iron</keyword>
<dbReference type="eggNOG" id="KOG0684">
    <property type="taxonomic scope" value="Eukaryota"/>
</dbReference>
<evidence type="ECO:0000256" key="2">
    <source>
        <dbReference type="ARBA" id="ARBA00022617"/>
    </source>
</evidence>
<evidence type="ECO:0000256" key="6">
    <source>
        <dbReference type="RuleBase" id="RU000461"/>
    </source>
</evidence>
<proteinExistence type="inferred from homology"/>
<gene>
    <name evidence="8" type="ORF">SORBI_3005G166800</name>
</gene>
<accession>A0A1Z5RJ09</accession>
<keyword evidence="6" id="KW-0503">Monooxygenase</keyword>
<evidence type="ECO:0000256" key="5">
    <source>
        <dbReference type="PIRSR" id="PIRSR602403-1"/>
    </source>
</evidence>
<dbReference type="InterPro" id="IPR001128">
    <property type="entry name" value="Cyt_P450"/>
</dbReference>
<dbReference type="Gene3D" id="1.10.630.10">
    <property type="entry name" value="Cytochrome P450"/>
    <property type="match status" value="1"/>
</dbReference>
<dbReference type="STRING" id="4558.A0A1Z5RJ09"/>
<reference evidence="9" key="2">
    <citation type="journal article" date="2018" name="Plant J.">
        <title>The Sorghum bicolor reference genome: improved assembly, gene annotations, a transcriptome atlas, and signatures of genome organization.</title>
        <authorList>
            <person name="McCormick R.F."/>
            <person name="Truong S.K."/>
            <person name="Sreedasyam A."/>
            <person name="Jenkins J."/>
            <person name="Shu S."/>
            <person name="Sims D."/>
            <person name="Kennedy M."/>
            <person name="Amirebrahimi M."/>
            <person name="Weers B.D."/>
            <person name="McKinley B."/>
            <person name="Mattison A."/>
            <person name="Morishige D.T."/>
            <person name="Grimwood J."/>
            <person name="Schmutz J."/>
            <person name="Mullet J.E."/>
        </authorList>
    </citation>
    <scope>NUCLEOTIDE SEQUENCE [LARGE SCALE GENOMIC DNA]</scope>
    <source>
        <strain evidence="9">cv. BTx623</strain>
    </source>
</reference>
<feature type="transmembrane region" description="Helical" evidence="7">
    <location>
        <begin position="33"/>
        <end position="52"/>
    </location>
</feature>
<dbReference type="SUPFAM" id="SSF48264">
    <property type="entry name" value="Cytochrome P450"/>
    <property type="match status" value="1"/>
</dbReference>
<evidence type="ECO:0000256" key="1">
    <source>
        <dbReference type="ARBA" id="ARBA00010617"/>
    </source>
</evidence>
<dbReference type="EMBL" id="CM000764">
    <property type="protein sequence ID" value="OQU83742.1"/>
    <property type="molecule type" value="Genomic_DNA"/>
</dbReference>
<evidence type="ECO:0008006" key="10">
    <source>
        <dbReference type="Google" id="ProtNLM"/>
    </source>
</evidence>
<dbReference type="InterPro" id="IPR002403">
    <property type="entry name" value="Cyt_P450_E_grp-IV"/>
</dbReference>
<dbReference type="ExpressionAtlas" id="A0A1Z5RJ09">
    <property type="expression patterns" value="differential"/>
</dbReference>
<organism evidence="8 9">
    <name type="scientific">Sorghum bicolor</name>
    <name type="common">Sorghum</name>
    <name type="synonym">Sorghum vulgare</name>
    <dbReference type="NCBI Taxonomy" id="4558"/>
    <lineage>
        <taxon>Eukaryota</taxon>
        <taxon>Viridiplantae</taxon>
        <taxon>Streptophyta</taxon>
        <taxon>Embryophyta</taxon>
        <taxon>Tracheophyta</taxon>
        <taxon>Spermatophyta</taxon>
        <taxon>Magnoliopsida</taxon>
        <taxon>Liliopsida</taxon>
        <taxon>Poales</taxon>
        <taxon>Poaceae</taxon>
        <taxon>PACMAD clade</taxon>
        <taxon>Panicoideae</taxon>
        <taxon>Andropogonodae</taxon>
        <taxon>Andropogoneae</taxon>
        <taxon>Sorghinae</taxon>
        <taxon>Sorghum</taxon>
    </lineage>
</organism>
<comment type="cofactor">
    <cofactor evidence="5">
        <name>heme</name>
        <dbReference type="ChEBI" id="CHEBI:30413"/>
    </cofactor>
</comment>
<dbReference type="PRINTS" id="PR00465">
    <property type="entry name" value="EP450IV"/>
</dbReference>
<reference evidence="8 9" key="1">
    <citation type="journal article" date="2009" name="Nature">
        <title>The Sorghum bicolor genome and the diversification of grasses.</title>
        <authorList>
            <person name="Paterson A.H."/>
            <person name="Bowers J.E."/>
            <person name="Bruggmann R."/>
            <person name="Dubchak I."/>
            <person name="Grimwood J."/>
            <person name="Gundlach H."/>
            <person name="Haberer G."/>
            <person name="Hellsten U."/>
            <person name="Mitros T."/>
            <person name="Poliakov A."/>
            <person name="Schmutz J."/>
            <person name="Spannagl M."/>
            <person name="Tang H."/>
            <person name="Wang X."/>
            <person name="Wicker T."/>
            <person name="Bharti A.K."/>
            <person name="Chapman J."/>
            <person name="Feltus F.A."/>
            <person name="Gowik U."/>
            <person name="Grigoriev I.V."/>
            <person name="Lyons E."/>
            <person name="Maher C.A."/>
            <person name="Martis M."/>
            <person name="Narechania A."/>
            <person name="Otillar R.P."/>
            <person name="Penning B.W."/>
            <person name="Salamov A.A."/>
            <person name="Wang Y."/>
            <person name="Zhang L."/>
            <person name="Carpita N.C."/>
            <person name="Freeling M."/>
            <person name="Gingle A.R."/>
            <person name="Hash C.T."/>
            <person name="Keller B."/>
            <person name="Klein P."/>
            <person name="Kresovich S."/>
            <person name="McCann M.C."/>
            <person name="Ming R."/>
            <person name="Peterson D.G."/>
            <person name="Mehboob-ur-Rahman"/>
            <person name="Ware D."/>
            <person name="Westhoff P."/>
            <person name="Mayer K.F."/>
            <person name="Messing J."/>
            <person name="Rokhsar D.S."/>
        </authorList>
    </citation>
    <scope>NUCLEOTIDE SEQUENCE [LARGE SCALE GENOMIC DNA]</scope>
    <source>
        <strain evidence="9">cv. BTx623</strain>
    </source>
</reference>
<keyword evidence="7" id="KW-1133">Transmembrane helix</keyword>
<sequence length="517" mass="58117">MRQPPLQTHSSCLSINSLSSSVFFGIMDATNGSVWLALAIVLIIGVITKALIRRNVPAPVCNRLPPPVANNGSIVMLLHAFLTKGFHAMIQDQYTKLGSVFTVSIFGLKATFLVGPEVLGQFFEGMPSEIAVSPAIQFFEPILGKETYGIDTTTHYWLTGFMKDALKSGKLRSMVSPMIQEVEAYFAKWEQHGITDLKQEMKHVLMAITARCLVGKEFREQMMGETWTLFYQLFDNGTRLSSVLFPYAPLPSNRRRDKARAKLSKILTQIVQSRRGSNHVEDDVLQILTNSKYKDGRPTTEEEVVGLIIFVVLTGLHSSNTTSTWTGALLLNNPRWSMAAVEEQQQIMQKHGCHLDYNVFLEMEILHNCIKEVVRLHPVPPLSIRKAHKPFTVRTRDGTEYEIPGGHTIVSPTLLNGSIPHIYKNPNVFDPDRFGPGREEDKVGGKFSYTSFGGGRHACLGQAYAYLQIKAIWSHLLRNFEMKLESPFPVVDRSTFMMEAKGKIMVSYRRRQLPASI</sequence>
<evidence type="ECO:0000313" key="9">
    <source>
        <dbReference type="Proteomes" id="UP000000768"/>
    </source>
</evidence>
<dbReference type="InterPro" id="IPR036396">
    <property type="entry name" value="Cyt_P450_sf"/>
</dbReference>
<dbReference type="Proteomes" id="UP000000768">
    <property type="component" value="Chromosome 5"/>
</dbReference>
<dbReference type="GO" id="GO:0016705">
    <property type="term" value="F:oxidoreductase activity, acting on paired donors, with incorporation or reduction of molecular oxygen"/>
    <property type="evidence" value="ECO:0007669"/>
    <property type="project" value="InterPro"/>
</dbReference>
<keyword evidence="3 5" id="KW-0479">Metal-binding</keyword>
<dbReference type="PANTHER" id="PTHR24304:SF2">
    <property type="entry name" value="24-HYDROXYCHOLESTEROL 7-ALPHA-HYDROXYLASE"/>
    <property type="match status" value="1"/>
</dbReference>
<keyword evidence="9" id="KW-1185">Reference proteome</keyword>
<keyword evidence="7" id="KW-0472">Membrane</keyword>
<dbReference type="Gramene" id="OQU83742">
    <property type="protein sequence ID" value="OQU83742"/>
    <property type="gene ID" value="SORBI_3005G166800"/>
</dbReference>
<keyword evidence="2 5" id="KW-0349">Heme</keyword>
<dbReference type="CDD" id="cd11042">
    <property type="entry name" value="CYP51-like"/>
    <property type="match status" value="1"/>
</dbReference>
<dbReference type="InterPro" id="IPR017972">
    <property type="entry name" value="Cyt_P450_CS"/>
</dbReference>
<dbReference type="AlphaFoldDB" id="A0A1Z5RJ09"/>